<sequence>MNEGEFKKRIKQQQEEFHSFLNIRFSQWIGEAIREFPSLGVGRLNEIESIENYSDSPREASMILLEKLKEIQTWFFKWFGDK</sequence>
<dbReference type="EMBL" id="MT144630">
    <property type="protein sequence ID" value="QJH95817.1"/>
    <property type="molecule type" value="Genomic_DNA"/>
</dbReference>
<dbReference type="EMBL" id="MT144416">
    <property type="protein sequence ID" value="QJA53365.1"/>
    <property type="molecule type" value="Genomic_DNA"/>
</dbReference>
<accession>A0A6H2A1H3</accession>
<reference evidence="1" key="1">
    <citation type="submission" date="2020-03" db="EMBL/GenBank/DDBJ databases">
        <title>The deep terrestrial virosphere.</title>
        <authorList>
            <person name="Holmfeldt K."/>
            <person name="Nilsson E."/>
            <person name="Simone D."/>
            <person name="Lopez-Fernandez M."/>
            <person name="Wu X."/>
            <person name="de Brujin I."/>
            <person name="Lundin D."/>
            <person name="Andersson A."/>
            <person name="Bertilsson S."/>
            <person name="Dopson M."/>
        </authorList>
    </citation>
    <scope>NUCLEOTIDE SEQUENCE</scope>
    <source>
        <strain evidence="1">TM448A03460</strain>
        <strain evidence="2">TM448B00540</strain>
    </source>
</reference>
<evidence type="ECO:0000313" key="1">
    <source>
        <dbReference type="EMBL" id="QJA53365.1"/>
    </source>
</evidence>
<protein>
    <submittedName>
        <fullName evidence="1">Uncharacterized protein</fullName>
    </submittedName>
</protein>
<dbReference type="AlphaFoldDB" id="A0A6H2A1H3"/>
<organism evidence="1">
    <name type="scientific">viral metagenome</name>
    <dbReference type="NCBI Taxonomy" id="1070528"/>
    <lineage>
        <taxon>unclassified sequences</taxon>
        <taxon>metagenomes</taxon>
        <taxon>organismal metagenomes</taxon>
    </lineage>
</organism>
<gene>
    <name evidence="1" type="ORF">TM448A03460_0009</name>
    <name evidence="2" type="ORF">TM448B00540_0007</name>
</gene>
<evidence type="ECO:0000313" key="2">
    <source>
        <dbReference type="EMBL" id="QJH95817.1"/>
    </source>
</evidence>
<proteinExistence type="predicted"/>
<name>A0A6H2A1H3_9ZZZZ</name>